<name>A0A9P8PCZ4_9ASCO</name>
<dbReference type="EMBL" id="JAEUBD010000983">
    <property type="protein sequence ID" value="KAH3669577.1"/>
    <property type="molecule type" value="Genomic_DNA"/>
</dbReference>
<accession>A0A9P8PCZ4</accession>
<reference evidence="1" key="1">
    <citation type="journal article" date="2021" name="Open Biol.">
        <title>Shared evolutionary footprints suggest mitochondrial oxidative damage underlies multiple complex I losses in fungi.</title>
        <authorList>
            <person name="Schikora-Tamarit M.A."/>
            <person name="Marcet-Houben M."/>
            <person name="Nosek J."/>
            <person name="Gabaldon T."/>
        </authorList>
    </citation>
    <scope>NUCLEOTIDE SEQUENCE</scope>
    <source>
        <strain evidence="1">NCAIM Y.01608</strain>
    </source>
</reference>
<organism evidence="1 2">
    <name type="scientific">Ogataea polymorpha</name>
    <dbReference type="NCBI Taxonomy" id="460523"/>
    <lineage>
        <taxon>Eukaryota</taxon>
        <taxon>Fungi</taxon>
        <taxon>Dikarya</taxon>
        <taxon>Ascomycota</taxon>
        <taxon>Saccharomycotina</taxon>
        <taxon>Pichiomycetes</taxon>
        <taxon>Pichiales</taxon>
        <taxon>Pichiaceae</taxon>
        <taxon>Ogataea</taxon>
    </lineage>
</organism>
<comment type="caution">
    <text evidence="1">The sequence shown here is derived from an EMBL/GenBank/DDBJ whole genome shotgun (WGS) entry which is preliminary data.</text>
</comment>
<dbReference type="AlphaFoldDB" id="A0A9P8PCZ4"/>
<proteinExistence type="predicted"/>
<evidence type="ECO:0000313" key="2">
    <source>
        <dbReference type="Proteomes" id="UP000788993"/>
    </source>
</evidence>
<sequence>MPLARTLVVIKTFDLPSLKSSIKRSLSAGCKSPCRIETAWPSCFILVYNFEAVSLVWTNMMEDAMVNKPYSSQRTSNLCCSESQSMYNCLMASTLSSSCFNSNEFAFGTNFSAYLRTSSGKVAEKRTS</sequence>
<reference evidence="1" key="2">
    <citation type="submission" date="2021-01" db="EMBL/GenBank/DDBJ databases">
        <authorList>
            <person name="Schikora-Tamarit M.A."/>
        </authorList>
    </citation>
    <scope>NUCLEOTIDE SEQUENCE</scope>
    <source>
        <strain evidence="1">NCAIM Y.01608</strain>
    </source>
</reference>
<dbReference type="Proteomes" id="UP000788993">
    <property type="component" value="Unassembled WGS sequence"/>
</dbReference>
<protein>
    <submittedName>
        <fullName evidence="1">Uncharacterized protein</fullName>
    </submittedName>
</protein>
<gene>
    <name evidence="1" type="ORF">OGATHE_002389</name>
</gene>
<evidence type="ECO:0000313" key="1">
    <source>
        <dbReference type="EMBL" id="KAH3669577.1"/>
    </source>
</evidence>
<keyword evidence="2" id="KW-1185">Reference proteome</keyword>